<protein>
    <recommendedName>
        <fullName evidence="7">Dual specificity phosphatase catalytic domain-containing protein</fullName>
    </recommendedName>
</protein>
<name>A0A401GHM7_9APHY</name>
<reference evidence="8 9" key="1">
    <citation type="journal article" date="2018" name="Sci. Rep.">
        <title>Genome sequence of the cauliflower mushroom Sparassis crispa (Hanabiratake) and its association with beneficial usage.</title>
        <authorList>
            <person name="Kiyama R."/>
            <person name="Furutani Y."/>
            <person name="Kawaguchi K."/>
            <person name="Nakanishi T."/>
        </authorList>
    </citation>
    <scope>NUCLEOTIDE SEQUENCE [LARGE SCALE GENOMIC DNA]</scope>
</reference>
<comment type="catalytic activity">
    <reaction evidence="5">
        <text>O-phospho-L-threonyl-[protein] + H2O = L-threonyl-[protein] + phosphate</text>
        <dbReference type="Rhea" id="RHEA:47004"/>
        <dbReference type="Rhea" id="RHEA-COMP:11060"/>
        <dbReference type="Rhea" id="RHEA-COMP:11605"/>
        <dbReference type="ChEBI" id="CHEBI:15377"/>
        <dbReference type="ChEBI" id="CHEBI:30013"/>
        <dbReference type="ChEBI" id="CHEBI:43474"/>
        <dbReference type="ChEBI" id="CHEBI:61977"/>
        <dbReference type="EC" id="3.1.3.16"/>
    </reaction>
</comment>
<keyword evidence="3" id="KW-0904">Protein phosphatase</keyword>
<dbReference type="SUPFAM" id="SSF52799">
    <property type="entry name" value="(Phosphotyrosine protein) phosphatases II"/>
    <property type="match status" value="1"/>
</dbReference>
<comment type="similarity">
    <text evidence="1">Belongs to the protein-tyrosine phosphatase family. Non-receptor class dual specificity subfamily.</text>
</comment>
<dbReference type="PANTHER" id="PTHR45948:SF2">
    <property type="entry name" value="DUAL SPECIFICITY PROTEIN PHOSPHATASE"/>
    <property type="match status" value="1"/>
</dbReference>
<evidence type="ECO:0000313" key="8">
    <source>
        <dbReference type="EMBL" id="GBE81623.1"/>
    </source>
</evidence>
<evidence type="ECO:0000259" key="7">
    <source>
        <dbReference type="Pfam" id="PF00782"/>
    </source>
</evidence>
<comment type="catalytic activity">
    <reaction evidence="4">
        <text>O-phospho-L-seryl-[protein] + H2O = L-seryl-[protein] + phosphate</text>
        <dbReference type="Rhea" id="RHEA:20629"/>
        <dbReference type="Rhea" id="RHEA-COMP:9863"/>
        <dbReference type="Rhea" id="RHEA-COMP:11604"/>
        <dbReference type="ChEBI" id="CHEBI:15377"/>
        <dbReference type="ChEBI" id="CHEBI:29999"/>
        <dbReference type="ChEBI" id="CHEBI:43474"/>
        <dbReference type="ChEBI" id="CHEBI:83421"/>
        <dbReference type="EC" id="3.1.3.16"/>
    </reaction>
</comment>
<proteinExistence type="inferred from homology"/>
<dbReference type="OrthoDB" id="2017893at2759"/>
<evidence type="ECO:0000256" key="3">
    <source>
        <dbReference type="ARBA" id="ARBA00022912"/>
    </source>
</evidence>
<evidence type="ECO:0000313" key="9">
    <source>
        <dbReference type="Proteomes" id="UP000287166"/>
    </source>
</evidence>
<dbReference type="Gene3D" id="3.90.190.10">
    <property type="entry name" value="Protein tyrosine phosphatase superfamily"/>
    <property type="match status" value="1"/>
</dbReference>
<sequence length="177" mass="19604">MKATIPTDRRTQLMYSKFAARTPSPLRSEIMPGEEPQKPSTRRTHSKSSARSEQRKSRATSTRTSSLDDYQPHACEIVPGFLVSDTHTATSPEILDELGVTHMISLMRDGEPSYTPDINHVCIPIDVTAQSKLIQSFDCAVVWIATAMRARGTVLVHCMWGTSRTTRSPSSDRGVLS</sequence>
<dbReference type="InterPro" id="IPR029021">
    <property type="entry name" value="Prot-tyrosine_phosphatase-like"/>
</dbReference>
<dbReference type="GO" id="GO:0007165">
    <property type="term" value="P:signal transduction"/>
    <property type="evidence" value="ECO:0007669"/>
    <property type="project" value="TreeGrafter"/>
</dbReference>
<dbReference type="AlphaFoldDB" id="A0A401GHM7"/>
<evidence type="ECO:0000256" key="5">
    <source>
        <dbReference type="ARBA" id="ARBA00048336"/>
    </source>
</evidence>
<dbReference type="Proteomes" id="UP000287166">
    <property type="component" value="Unassembled WGS sequence"/>
</dbReference>
<feature type="domain" description="Dual specificity phosphatase catalytic" evidence="7">
    <location>
        <begin position="86"/>
        <end position="165"/>
    </location>
</feature>
<accession>A0A401GHM7</accession>
<evidence type="ECO:0000256" key="2">
    <source>
        <dbReference type="ARBA" id="ARBA00022801"/>
    </source>
</evidence>
<dbReference type="RefSeq" id="XP_027612536.1">
    <property type="nucleotide sequence ID" value="XM_027756735.1"/>
</dbReference>
<dbReference type="InterPro" id="IPR000340">
    <property type="entry name" value="Dual-sp_phosphatase_cat-dom"/>
</dbReference>
<evidence type="ECO:0000256" key="4">
    <source>
        <dbReference type="ARBA" id="ARBA00047761"/>
    </source>
</evidence>
<dbReference type="GeneID" id="38778540"/>
<dbReference type="GO" id="GO:0004722">
    <property type="term" value="F:protein serine/threonine phosphatase activity"/>
    <property type="evidence" value="ECO:0007669"/>
    <property type="project" value="UniProtKB-EC"/>
</dbReference>
<evidence type="ECO:0000256" key="1">
    <source>
        <dbReference type="ARBA" id="ARBA00008601"/>
    </source>
</evidence>
<dbReference type="EMBL" id="BFAD01000003">
    <property type="protein sequence ID" value="GBE81623.1"/>
    <property type="molecule type" value="Genomic_DNA"/>
</dbReference>
<organism evidence="8 9">
    <name type="scientific">Sparassis crispa</name>
    <dbReference type="NCBI Taxonomy" id="139825"/>
    <lineage>
        <taxon>Eukaryota</taxon>
        <taxon>Fungi</taxon>
        <taxon>Dikarya</taxon>
        <taxon>Basidiomycota</taxon>
        <taxon>Agaricomycotina</taxon>
        <taxon>Agaricomycetes</taxon>
        <taxon>Polyporales</taxon>
        <taxon>Sparassidaceae</taxon>
        <taxon>Sparassis</taxon>
    </lineage>
</organism>
<dbReference type="Pfam" id="PF00782">
    <property type="entry name" value="DSPc"/>
    <property type="match status" value="1"/>
</dbReference>
<dbReference type="GO" id="GO:0004725">
    <property type="term" value="F:protein tyrosine phosphatase activity"/>
    <property type="evidence" value="ECO:0007669"/>
    <property type="project" value="TreeGrafter"/>
</dbReference>
<feature type="region of interest" description="Disordered" evidence="6">
    <location>
        <begin position="1"/>
        <end position="68"/>
    </location>
</feature>
<keyword evidence="9" id="KW-1185">Reference proteome</keyword>
<keyword evidence="2" id="KW-0378">Hydrolase</keyword>
<dbReference type="PANTHER" id="PTHR45948">
    <property type="entry name" value="DUAL SPECIFICITY PROTEIN PHOSPHATASE DDB_G0269404-RELATED"/>
    <property type="match status" value="1"/>
</dbReference>
<evidence type="ECO:0000256" key="6">
    <source>
        <dbReference type="SAM" id="MobiDB-lite"/>
    </source>
</evidence>
<dbReference type="STRING" id="139825.A0A401GHM7"/>
<comment type="caution">
    <text evidence="8">The sequence shown here is derived from an EMBL/GenBank/DDBJ whole genome shotgun (WGS) entry which is preliminary data.</text>
</comment>
<dbReference type="CDD" id="cd14498">
    <property type="entry name" value="DSP"/>
    <property type="match status" value="1"/>
</dbReference>
<gene>
    <name evidence="8" type="ORF">SCP_0313520</name>
</gene>
<dbReference type="GO" id="GO:0005829">
    <property type="term" value="C:cytosol"/>
    <property type="evidence" value="ECO:0007669"/>
    <property type="project" value="TreeGrafter"/>
</dbReference>
<dbReference type="InParanoid" id="A0A401GHM7"/>